<feature type="region of interest" description="Disordered" evidence="4">
    <location>
        <begin position="502"/>
        <end position="525"/>
    </location>
</feature>
<dbReference type="EMBL" id="CDMZ01004701">
    <property type="protein sequence ID" value="CEM50610.1"/>
    <property type="molecule type" value="Genomic_DNA"/>
</dbReference>
<reference evidence="6" key="1">
    <citation type="submission" date="2014-11" db="EMBL/GenBank/DDBJ databases">
        <authorList>
            <person name="Otto D Thomas"/>
            <person name="Naeem Raeece"/>
        </authorList>
    </citation>
    <scope>NUCLEOTIDE SEQUENCE</scope>
</reference>
<dbReference type="Gene3D" id="3.30.450.20">
    <property type="entry name" value="PAS domain"/>
    <property type="match status" value="1"/>
</dbReference>
<feature type="region of interest" description="Disordered" evidence="4">
    <location>
        <begin position="305"/>
        <end position="343"/>
    </location>
</feature>
<sequence length="611" mass="65546">MSEAQQQKSFPFEKAIENYPLICGRSISLTIADPTLPDCPLIGCSHGFTDLTGYTERDILGKNCRFLSKNCDIPPSARVAMATAIRNHESMICVIQNSKKEGGNFKNMLYLTPFHCAEWSKTYIIGIQADVTDIPIEHEEKVQIDCGSRIGELFRHTSLIQWIKEKVAHFEAFEYEERSRESSRKNSLAGGRGGSIASHPQPPEVTVSLPSQRQAAPVSKESESRSAVTAGTDAVAAHCCQGGEGGGTLGLPPPAISASCEGDSGGHCPSPTADPPTPRWLVEEQIWALLPATLPDKLSEMQEYNEKKKGKLQKNRLNRHRSAPESSPRSASKLCPAVNGSRGYRRSMGEELIVPKGVGEKTQGVARSEGTNVVGSPGSTRTGTEPDALSADRDVSGEREGTPGVSEGETPPPVPVPVPTPKPSRTRGILRPSLFNLLDTHTNKPPSKHPPSISLPSTPVSILRPSASTDSDGGIGGMRPFSLSTGEKEKARTNEALLVSPAGRRTKTEESSLEDSMPSSAAEMKNISSQLHQHPHPWGVSGGEDMLEVPEMIEGRTRARTESTAASLSLASPAQAANVHPVQPSVSLGMKEKEREEQGGVPALPPPFFSH</sequence>
<evidence type="ECO:0000259" key="5">
    <source>
        <dbReference type="Pfam" id="PF13426"/>
    </source>
</evidence>
<dbReference type="Pfam" id="PF13426">
    <property type="entry name" value="PAS_9"/>
    <property type="match status" value="1"/>
</dbReference>
<feature type="domain" description="PAS" evidence="5">
    <location>
        <begin position="37"/>
        <end position="133"/>
    </location>
</feature>
<evidence type="ECO:0000256" key="4">
    <source>
        <dbReference type="SAM" id="MobiDB-lite"/>
    </source>
</evidence>
<keyword evidence="2" id="KW-0288">FMN</keyword>
<dbReference type="InterPro" id="IPR035965">
    <property type="entry name" value="PAS-like_dom_sf"/>
</dbReference>
<evidence type="ECO:0000256" key="1">
    <source>
        <dbReference type="ARBA" id="ARBA00022630"/>
    </source>
</evidence>
<feature type="region of interest" description="Disordered" evidence="4">
    <location>
        <begin position="356"/>
        <end position="459"/>
    </location>
</feature>
<dbReference type="PANTHER" id="PTHR47429">
    <property type="entry name" value="PROTEIN TWIN LOV 1"/>
    <property type="match status" value="1"/>
</dbReference>
<dbReference type="VEuPathDB" id="CryptoDB:Cvel_37"/>
<feature type="compositionally biased region" description="Basic residues" evidence="4">
    <location>
        <begin position="308"/>
        <end position="321"/>
    </location>
</feature>
<evidence type="ECO:0000256" key="2">
    <source>
        <dbReference type="ARBA" id="ARBA00022643"/>
    </source>
</evidence>
<feature type="region of interest" description="Disordered" evidence="4">
    <location>
        <begin position="590"/>
        <end position="611"/>
    </location>
</feature>
<evidence type="ECO:0000313" key="6">
    <source>
        <dbReference type="EMBL" id="CEM50610.1"/>
    </source>
</evidence>
<gene>
    <name evidence="6" type="ORF">Cvel_37</name>
</gene>
<evidence type="ECO:0000256" key="3">
    <source>
        <dbReference type="ARBA" id="ARBA00022991"/>
    </source>
</evidence>
<dbReference type="PANTHER" id="PTHR47429:SF2">
    <property type="entry name" value="PROTEIN TWIN LOV 1"/>
    <property type="match status" value="1"/>
</dbReference>
<feature type="compositionally biased region" description="Pro residues" evidence="4">
    <location>
        <begin position="410"/>
        <end position="422"/>
    </location>
</feature>
<feature type="region of interest" description="Disordered" evidence="4">
    <location>
        <begin position="175"/>
        <end position="229"/>
    </location>
</feature>
<organism evidence="6">
    <name type="scientific">Chromera velia CCMP2878</name>
    <dbReference type="NCBI Taxonomy" id="1169474"/>
    <lineage>
        <taxon>Eukaryota</taxon>
        <taxon>Sar</taxon>
        <taxon>Alveolata</taxon>
        <taxon>Colpodellida</taxon>
        <taxon>Chromeraceae</taxon>
        <taxon>Chromera</taxon>
    </lineage>
</organism>
<feature type="compositionally biased region" description="Polar residues" evidence="4">
    <location>
        <begin position="369"/>
        <end position="383"/>
    </location>
</feature>
<feature type="compositionally biased region" description="Basic and acidic residues" evidence="4">
    <location>
        <begin position="175"/>
        <end position="184"/>
    </location>
</feature>
<dbReference type="GO" id="GO:0005634">
    <property type="term" value="C:nucleus"/>
    <property type="evidence" value="ECO:0007669"/>
    <property type="project" value="TreeGrafter"/>
</dbReference>
<keyword evidence="3" id="KW-0157">Chromophore</keyword>
<proteinExistence type="predicted"/>
<protein>
    <recommendedName>
        <fullName evidence="5">PAS domain-containing protein</fullName>
    </recommendedName>
</protein>
<dbReference type="AlphaFoldDB" id="A0A0G4I1B0"/>
<keyword evidence="1" id="KW-0285">Flavoprotein</keyword>
<dbReference type="InterPro" id="IPR000014">
    <property type="entry name" value="PAS"/>
</dbReference>
<feature type="region of interest" description="Disordered" evidence="4">
    <location>
        <begin position="246"/>
        <end position="278"/>
    </location>
</feature>
<feature type="compositionally biased region" description="Basic and acidic residues" evidence="4">
    <location>
        <begin position="390"/>
        <end position="401"/>
    </location>
</feature>
<dbReference type="SUPFAM" id="SSF55785">
    <property type="entry name" value="PYP-like sensor domain (PAS domain)"/>
    <property type="match status" value="1"/>
</dbReference>
<accession>A0A0G4I1B0</accession>
<name>A0A0G4I1B0_9ALVE</name>